<reference evidence="1" key="1">
    <citation type="journal article" date="2021" name="Proc. Natl. Acad. Sci. U.S.A.">
        <title>Global biogeography of chemosynthetic symbionts reveals both localized and globally distributed symbiont groups. .</title>
        <authorList>
            <person name="Osvatic J.T."/>
            <person name="Wilkins L.G.E."/>
            <person name="Leibrecht L."/>
            <person name="Leray M."/>
            <person name="Zauner S."/>
            <person name="Polzin J."/>
            <person name="Camacho Y."/>
            <person name="Gros O."/>
            <person name="van Gils J.A."/>
            <person name="Eisen J.A."/>
            <person name="Petersen J.M."/>
            <person name="Yuen B."/>
        </authorList>
    </citation>
    <scope>NUCLEOTIDE SEQUENCE</scope>
    <source>
        <strain evidence="1">MAGclacostrist055</strain>
    </source>
</reference>
<name>A0A9E4NI37_9GAMM</name>
<dbReference type="EMBL" id="JAEPCR010000008">
    <property type="protein sequence ID" value="MCG7977165.1"/>
    <property type="molecule type" value="Genomic_DNA"/>
</dbReference>
<accession>A0A9E4NI37</accession>
<evidence type="ECO:0000313" key="1">
    <source>
        <dbReference type="EMBL" id="MCG7977165.1"/>
    </source>
</evidence>
<sequence>METRHLFERLPEAIFKPLGSSLNRLYWRVLERLHVKLFEEDVDVSEYGHARQEVIRVIESVIESYPSLWQPDDEEISEPDTPINVRANQMYSRLLSCGWLQEERRGYHTFVSMPHNVSQLMSSLLEIAEGRPLVMTGKLKSIRAAIQEVVADPSSHADTLIELAKDATRFSRHLKGIRGSIKDLYDRIQGEIRAKEVIRTFFDDFLREIFIRDYATIKTSDNPLTLRDFLLEQVASGLRYNQENYRKLLAGYRNIYSESESELNLQRDLSRLESVFFNIEAQLDAIDSMKVRYEQRVDAVIDYARRSPRQTGRIIQQVITALATHADQKNIVDVPIPWVTGESHSEIRLFKPKRPRKPPEPRTIRFKHVDPEMVERIRQERMARQASQVTEKGLVELLQQQLGRNVTGELTRFQINTIRDYFHILALHRLAKLETVKQGATEEHYPLIGRNYRLSATNEMVDTEYLEMTEVIIQRTGRIQ</sequence>
<gene>
    <name evidence="1" type="ORF">JAY77_03315</name>
</gene>
<comment type="caution">
    <text evidence="1">The sequence shown here is derived from an EMBL/GenBank/DDBJ whole genome shotgun (WGS) entry which is preliminary data.</text>
</comment>
<dbReference type="Proteomes" id="UP000886674">
    <property type="component" value="Unassembled WGS sequence"/>
</dbReference>
<dbReference type="InterPro" id="IPR043773">
    <property type="entry name" value="JetA"/>
</dbReference>
<protein>
    <submittedName>
        <fullName evidence="1">DUF5716 family protein</fullName>
    </submittedName>
</protein>
<proteinExistence type="predicted"/>
<evidence type="ECO:0000313" key="2">
    <source>
        <dbReference type="Proteomes" id="UP000886674"/>
    </source>
</evidence>
<dbReference type="AlphaFoldDB" id="A0A9E4NI37"/>
<dbReference type="Pfam" id="PF18982">
    <property type="entry name" value="JetA"/>
    <property type="match status" value="1"/>
</dbReference>
<organism evidence="1 2">
    <name type="scientific">Candidatus Thiodiazotropha taylori</name>
    <dbReference type="NCBI Taxonomy" id="2792791"/>
    <lineage>
        <taxon>Bacteria</taxon>
        <taxon>Pseudomonadati</taxon>
        <taxon>Pseudomonadota</taxon>
        <taxon>Gammaproteobacteria</taxon>
        <taxon>Chromatiales</taxon>
        <taxon>Sedimenticolaceae</taxon>
        <taxon>Candidatus Thiodiazotropha</taxon>
    </lineage>
</organism>